<reference evidence="2" key="1">
    <citation type="journal article" date="2017" name="Cell">
        <title>Insights into land plant evolution garnered from the Marchantia polymorpha genome.</title>
        <authorList>
            <person name="Bowman J.L."/>
            <person name="Kohchi T."/>
            <person name="Yamato K.T."/>
            <person name="Jenkins J."/>
            <person name="Shu S."/>
            <person name="Ishizaki K."/>
            <person name="Yamaoka S."/>
            <person name="Nishihama R."/>
            <person name="Nakamura Y."/>
            <person name="Berger F."/>
            <person name="Adam C."/>
            <person name="Aki S.S."/>
            <person name="Althoff F."/>
            <person name="Araki T."/>
            <person name="Arteaga-Vazquez M.A."/>
            <person name="Balasubrmanian S."/>
            <person name="Barry K."/>
            <person name="Bauer D."/>
            <person name="Boehm C.R."/>
            <person name="Briginshaw L."/>
            <person name="Caballero-Perez J."/>
            <person name="Catarino B."/>
            <person name="Chen F."/>
            <person name="Chiyoda S."/>
            <person name="Chovatia M."/>
            <person name="Davies K.M."/>
            <person name="Delmans M."/>
            <person name="Demura T."/>
            <person name="Dierschke T."/>
            <person name="Dolan L."/>
            <person name="Dorantes-Acosta A.E."/>
            <person name="Eklund D.M."/>
            <person name="Florent S.N."/>
            <person name="Flores-Sandoval E."/>
            <person name="Fujiyama A."/>
            <person name="Fukuzawa H."/>
            <person name="Galik B."/>
            <person name="Grimanelli D."/>
            <person name="Grimwood J."/>
            <person name="Grossniklaus U."/>
            <person name="Hamada T."/>
            <person name="Haseloff J."/>
            <person name="Hetherington A.J."/>
            <person name="Higo A."/>
            <person name="Hirakawa Y."/>
            <person name="Hundley H.N."/>
            <person name="Ikeda Y."/>
            <person name="Inoue K."/>
            <person name="Inoue S.I."/>
            <person name="Ishida S."/>
            <person name="Jia Q."/>
            <person name="Kakita M."/>
            <person name="Kanazawa T."/>
            <person name="Kawai Y."/>
            <person name="Kawashima T."/>
            <person name="Kennedy M."/>
            <person name="Kinose K."/>
            <person name="Kinoshita T."/>
            <person name="Kohara Y."/>
            <person name="Koide E."/>
            <person name="Komatsu K."/>
            <person name="Kopischke S."/>
            <person name="Kubo M."/>
            <person name="Kyozuka J."/>
            <person name="Lagercrantz U."/>
            <person name="Lin S.S."/>
            <person name="Lindquist E."/>
            <person name="Lipzen A.M."/>
            <person name="Lu C.W."/>
            <person name="De Luna E."/>
            <person name="Martienssen R.A."/>
            <person name="Minamino N."/>
            <person name="Mizutani M."/>
            <person name="Mizutani M."/>
            <person name="Mochizuki N."/>
            <person name="Monte I."/>
            <person name="Mosher R."/>
            <person name="Nagasaki H."/>
            <person name="Nakagami H."/>
            <person name="Naramoto S."/>
            <person name="Nishitani K."/>
            <person name="Ohtani M."/>
            <person name="Okamoto T."/>
            <person name="Okumura M."/>
            <person name="Phillips J."/>
            <person name="Pollak B."/>
            <person name="Reinders A."/>
            <person name="Rovekamp M."/>
            <person name="Sano R."/>
            <person name="Sawa S."/>
            <person name="Schmid M.W."/>
            <person name="Shirakawa M."/>
            <person name="Solano R."/>
            <person name="Spunde A."/>
            <person name="Suetsugu N."/>
            <person name="Sugano S."/>
            <person name="Sugiyama A."/>
            <person name="Sun R."/>
            <person name="Suzuki Y."/>
            <person name="Takenaka M."/>
            <person name="Takezawa D."/>
            <person name="Tomogane H."/>
            <person name="Tsuzuki M."/>
            <person name="Ueda T."/>
            <person name="Umeda M."/>
            <person name="Ward J.M."/>
            <person name="Watanabe Y."/>
            <person name="Yazaki K."/>
            <person name="Yokoyama R."/>
            <person name="Yoshitake Y."/>
            <person name="Yotsui I."/>
            <person name="Zachgo S."/>
            <person name="Schmutz J."/>
        </authorList>
    </citation>
    <scope>NUCLEOTIDE SEQUENCE [LARGE SCALE GENOMIC DNA]</scope>
    <source>
        <strain evidence="2">Tak-1</strain>
    </source>
</reference>
<dbReference type="EMBL" id="KZ772822">
    <property type="protein sequence ID" value="PTQ28892.1"/>
    <property type="molecule type" value="Genomic_DNA"/>
</dbReference>
<dbReference type="Gramene" id="Mp6g09480.2">
    <property type="protein sequence ID" value="Mp6g09480.2.cds1"/>
    <property type="gene ID" value="Mp6g09480"/>
</dbReference>
<evidence type="ECO:0000313" key="1">
    <source>
        <dbReference type="EMBL" id="PTQ28891.1"/>
    </source>
</evidence>
<dbReference type="EMBL" id="KZ772822">
    <property type="protein sequence ID" value="PTQ28890.1"/>
    <property type="molecule type" value="Genomic_DNA"/>
</dbReference>
<reference evidence="1" key="2">
    <citation type="submission" date="2017-12" db="EMBL/GenBank/DDBJ databases">
        <title>WGS assembly of Marchantia polymorpha.</title>
        <authorList>
            <person name="Bowman J.L."/>
            <person name="Kohchi T."/>
            <person name="Yamato K.T."/>
            <person name="Jenkins J."/>
            <person name="Shu S."/>
            <person name="Ishizaki K."/>
            <person name="Yamaoka S."/>
            <person name="Nishihama R."/>
            <person name="Nakamura Y."/>
            <person name="Berger F."/>
            <person name="Adam C."/>
            <person name="Aki S.S."/>
            <person name="Althoff F."/>
            <person name="Araki T."/>
            <person name="Arteaga-Vazquez M.A."/>
            <person name="Balasubrmanian S."/>
            <person name="Bauer D."/>
            <person name="Boehm C.R."/>
            <person name="Briginshaw L."/>
            <person name="Caballero-Perez J."/>
            <person name="Catarino B."/>
            <person name="Chen F."/>
            <person name="Chiyoda S."/>
            <person name="Chovatia M."/>
            <person name="Davies K.M."/>
            <person name="Delmans M."/>
            <person name="Demura T."/>
            <person name="Dierschke T."/>
            <person name="Dolan L."/>
            <person name="Dorantes-Acosta A.E."/>
            <person name="Eklund D.M."/>
            <person name="Florent S.N."/>
            <person name="Flores-Sandoval E."/>
            <person name="Fujiyama A."/>
            <person name="Fukuzawa H."/>
            <person name="Galik B."/>
            <person name="Grimanelli D."/>
            <person name="Grimwood J."/>
            <person name="Grossniklaus U."/>
            <person name="Hamada T."/>
            <person name="Haseloff J."/>
            <person name="Hetherington A.J."/>
            <person name="Higo A."/>
            <person name="Hirakawa Y."/>
            <person name="Hundley H.N."/>
            <person name="Ikeda Y."/>
            <person name="Inoue K."/>
            <person name="Inoue S."/>
            <person name="Ishida S."/>
            <person name="Jia Q."/>
            <person name="Kakita M."/>
            <person name="Kanazawa T."/>
            <person name="Kawai Y."/>
            <person name="Kawashima T."/>
            <person name="Kennedy M."/>
            <person name="Kinose K."/>
            <person name="Kinoshita T."/>
            <person name="Kohara Y."/>
            <person name="Koide E."/>
            <person name="Komatsu K."/>
            <person name="Kopischke S."/>
            <person name="Kubo M."/>
            <person name="Kyozuka J."/>
            <person name="Lagercrantz U."/>
            <person name="Lin S.S."/>
            <person name="Lindquist E."/>
            <person name="Lipzen A.M."/>
            <person name="Lu C."/>
            <person name="Luna E.D."/>
            <person name="Martienssen R.A."/>
            <person name="Minamino N."/>
            <person name="Mizutani M."/>
            <person name="Mizutani M."/>
            <person name="Mochizuki N."/>
            <person name="Monte I."/>
            <person name="Mosher R."/>
            <person name="Nagasaki H."/>
            <person name="Nakagami H."/>
            <person name="Naramoto S."/>
            <person name="Nishitani K."/>
            <person name="Ohtani M."/>
            <person name="Okamoto T."/>
            <person name="Okumura M."/>
            <person name="Phillips J."/>
            <person name="Pollak B."/>
            <person name="Reinders A."/>
            <person name="Roevekamp M."/>
            <person name="Sano R."/>
            <person name="Sawa S."/>
            <person name="Schmid M.W."/>
            <person name="Shirakawa M."/>
            <person name="Solano R."/>
            <person name="Spunde A."/>
            <person name="Suetsugu N."/>
            <person name="Sugano S."/>
            <person name="Sugiyama A."/>
            <person name="Sun R."/>
            <person name="Suzuki Y."/>
            <person name="Takenaka M."/>
            <person name="Takezawa D."/>
            <person name="Tomogane H."/>
            <person name="Tsuzuki M."/>
            <person name="Ueda T."/>
            <person name="Umeda M."/>
            <person name="Ward J.M."/>
            <person name="Watanabe Y."/>
            <person name="Yazaki K."/>
            <person name="Yokoyama R."/>
            <person name="Yoshitake Y."/>
            <person name="Yotsui I."/>
            <person name="Zachgo S."/>
            <person name="Schmutz J."/>
        </authorList>
    </citation>
    <scope>NUCLEOTIDE SEQUENCE [LARGE SCALE GENOMIC DNA]</scope>
    <source>
        <strain evidence="1">Tak-1</strain>
    </source>
</reference>
<evidence type="ECO:0000313" key="2">
    <source>
        <dbReference type="Proteomes" id="UP000244005"/>
    </source>
</evidence>
<name>A0A2R6W4W5_MARPO</name>
<dbReference type="Gramene" id="Mp6g09480.3">
    <property type="protein sequence ID" value="Mp6g09480.3.cds1"/>
    <property type="gene ID" value="Mp6g09480"/>
</dbReference>
<accession>A0A2R6W4W5</accession>
<protein>
    <submittedName>
        <fullName evidence="1">Uncharacterized protein</fullName>
    </submittedName>
</protein>
<keyword evidence="2" id="KW-1185">Reference proteome</keyword>
<dbReference type="EMBL" id="KZ772822">
    <property type="protein sequence ID" value="PTQ28891.1"/>
    <property type="molecule type" value="Genomic_DNA"/>
</dbReference>
<gene>
    <name evidence="1" type="ORF">MARPO_0152s0008</name>
</gene>
<dbReference type="Proteomes" id="UP000244005">
    <property type="component" value="Unassembled WGS sequence"/>
</dbReference>
<dbReference type="AlphaFoldDB" id="A0A2R6W4W5"/>
<proteinExistence type="predicted"/>
<sequence length="78" mass="8630">MLQLLGPVVSEALGQPIAAGRWRQGAGFRPSISLYDREQRNACVPRAELAMSRPWLVSFAIIDAVGKKSEKFPTMETQ</sequence>
<dbReference type="Gramene" id="Mp6g09480.1">
    <property type="protein sequence ID" value="Mp6g09480.1.cds1"/>
    <property type="gene ID" value="Mp6g09480"/>
</dbReference>
<organism evidence="1 2">
    <name type="scientific">Marchantia polymorpha</name>
    <name type="common">Common liverwort</name>
    <name type="synonym">Marchantia aquatica</name>
    <dbReference type="NCBI Taxonomy" id="3197"/>
    <lineage>
        <taxon>Eukaryota</taxon>
        <taxon>Viridiplantae</taxon>
        <taxon>Streptophyta</taxon>
        <taxon>Embryophyta</taxon>
        <taxon>Marchantiophyta</taxon>
        <taxon>Marchantiopsida</taxon>
        <taxon>Marchantiidae</taxon>
        <taxon>Marchantiales</taxon>
        <taxon>Marchantiaceae</taxon>
        <taxon>Marchantia</taxon>
    </lineage>
</organism>